<dbReference type="CDD" id="cd22911">
    <property type="entry name" value="HFD_H3"/>
    <property type="match status" value="1"/>
</dbReference>
<proteinExistence type="inferred from homology"/>
<dbReference type="EMBL" id="ML978961">
    <property type="protein sequence ID" value="KAF1931058.1"/>
    <property type="molecule type" value="Genomic_DNA"/>
</dbReference>
<dbReference type="GO" id="GO:0030527">
    <property type="term" value="F:structural constituent of chromatin"/>
    <property type="evidence" value="ECO:0007669"/>
    <property type="project" value="InterPro"/>
</dbReference>
<evidence type="ECO:0000256" key="3">
    <source>
        <dbReference type="ARBA" id="ARBA00010343"/>
    </source>
</evidence>
<dbReference type="Proteomes" id="UP000800082">
    <property type="component" value="Unassembled WGS sequence"/>
</dbReference>
<evidence type="ECO:0000256" key="8">
    <source>
        <dbReference type="SAM" id="MobiDB-lite"/>
    </source>
</evidence>
<dbReference type="GO" id="GO:0000786">
    <property type="term" value="C:nucleosome"/>
    <property type="evidence" value="ECO:0007669"/>
    <property type="project" value="UniProtKB-KW"/>
</dbReference>
<dbReference type="OrthoDB" id="842664at2759"/>
<dbReference type="AlphaFoldDB" id="A0A6A5RVQ5"/>
<dbReference type="InterPro" id="IPR009072">
    <property type="entry name" value="Histone-fold"/>
</dbReference>
<evidence type="ECO:0000259" key="9">
    <source>
        <dbReference type="Pfam" id="PF00125"/>
    </source>
</evidence>
<evidence type="ECO:0000256" key="7">
    <source>
        <dbReference type="ARBA" id="ARBA00023269"/>
    </source>
</evidence>
<evidence type="ECO:0000256" key="6">
    <source>
        <dbReference type="ARBA" id="ARBA00023242"/>
    </source>
</evidence>
<dbReference type="Gene3D" id="1.10.20.10">
    <property type="entry name" value="Histone, subunit A"/>
    <property type="match status" value="1"/>
</dbReference>
<evidence type="ECO:0000313" key="10">
    <source>
        <dbReference type="EMBL" id="KAF1931058.1"/>
    </source>
</evidence>
<evidence type="ECO:0000256" key="4">
    <source>
        <dbReference type="ARBA" id="ARBA00022454"/>
    </source>
</evidence>
<keyword evidence="4" id="KW-0158">Chromosome</keyword>
<evidence type="ECO:0000256" key="2">
    <source>
        <dbReference type="ARBA" id="ARBA00004286"/>
    </source>
</evidence>
<gene>
    <name evidence="10" type="ORF">M421DRAFT_2584</name>
</gene>
<dbReference type="Pfam" id="PF00125">
    <property type="entry name" value="Histone"/>
    <property type="match status" value="1"/>
</dbReference>
<feature type="compositionally biased region" description="Basic and acidic residues" evidence="8">
    <location>
        <begin position="156"/>
        <end position="167"/>
    </location>
</feature>
<dbReference type="GO" id="GO:0046982">
    <property type="term" value="F:protein heterodimerization activity"/>
    <property type="evidence" value="ECO:0007669"/>
    <property type="project" value="InterPro"/>
</dbReference>
<dbReference type="PRINTS" id="PR00622">
    <property type="entry name" value="HISTONEH3"/>
</dbReference>
<comment type="similarity">
    <text evidence="3">Belongs to the histone H3 family.</text>
</comment>
<keyword evidence="5" id="KW-0238">DNA-binding</keyword>
<dbReference type="RefSeq" id="XP_033451306.1">
    <property type="nucleotide sequence ID" value="XM_033588662.1"/>
</dbReference>
<dbReference type="GO" id="GO:0005634">
    <property type="term" value="C:nucleus"/>
    <property type="evidence" value="ECO:0007669"/>
    <property type="project" value="UniProtKB-SubCell"/>
</dbReference>
<feature type="non-terminal residue" evidence="10">
    <location>
        <position position="1"/>
    </location>
</feature>
<reference evidence="10" key="1">
    <citation type="journal article" date="2020" name="Stud. Mycol.">
        <title>101 Dothideomycetes genomes: a test case for predicting lifestyles and emergence of pathogens.</title>
        <authorList>
            <person name="Haridas S."/>
            <person name="Albert R."/>
            <person name="Binder M."/>
            <person name="Bloem J."/>
            <person name="Labutti K."/>
            <person name="Salamov A."/>
            <person name="Andreopoulos B."/>
            <person name="Baker S."/>
            <person name="Barry K."/>
            <person name="Bills G."/>
            <person name="Bluhm B."/>
            <person name="Cannon C."/>
            <person name="Castanera R."/>
            <person name="Culley D."/>
            <person name="Daum C."/>
            <person name="Ezra D."/>
            <person name="Gonzalez J."/>
            <person name="Henrissat B."/>
            <person name="Kuo A."/>
            <person name="Liang C."/>
            <person name="Lipzen A."/>
            <person name="Lutzoni F."/>
            <person name="Magnuson J."/>
            <person name="Mondo S."/>
            <person name="Nolan M."/>
            <person name="Ohm R."/>
            <person name="Pangilinan J."/>
            <person name="Park H.-J."/>
            <person name="Ramirez L."/>
            <person name="Alfaro M."/>
            <person name="Sun H."/>
            <person name="Tritt A."/>
            <person name="Yoshinaga Y."/>
            <person name="Zwiers L.-H."/>
            <person name="Turgeon B."/>
            <person name="Goodwin S."/>
            <person name="Spatafora J."/>
            <person name="Crous P."/>
            <person name="Grigoriev I."/>
        </authorList>
    </citation>
    <scope>NUCLEOTIDE SEQUENCE</scope>
    <source>
        <strain evidence="10">CBS 183.55</strain>
    </source>
</reference>
<keyword evidence="7" id="KW-0544">Nucleosome core</keyword>
<comment type="subcellular location">
    <subcellularLocation>
        <location evidence="2">Chromosome</location>
    </subcellularLocation>
    <subcellularLocation>
        <location evidence="1">Nucleus</location>
    </subcellularLocation>
</comment>
<evidence type="ECO:0000256" key="1">
    <source>
        <dbReference type="ARBA" id="ARBA00004123"/>
    </source>
</evidence>
<accession>A0A6A5RVQ5</accession>
<keyword evidence="6" id="KW-0539">Nucleus</keyword>
<dbReference type="InterPro" id="IPR000164">
    <property type="entry name" value="Histone_H3/CENP-A"/>
</dbReference>
<dbReference type="SUPFAM" id="SSF47113">
    <property type="entry name" value="Histone-fold"/>
    <property type="match status" value="1"/>
</dbReference>
<feature type="region of interest" description="Disordered" evidence="8">
    <location>
        <begin position="150"/>
        <end position="185"/>
    </location>
</feature>
<sequence length="185" mass="21211">SPTAASTPAKKKKRRYKPGTIALREIRRYQKDCELLLRKLPFQRLCRELAASVKSDLRFQATAIHALQEATEAFVIGHLEDCQLNAIHGKRVTIQQKDSKLALHYKRKYTGFSILKETAHAEELEKASVKEPKAANKLYNNKIKEQKRKVATAAKVVRDRERAKERAAINARKLQREKDKEAHDA</sequence>
<name>A0A6A5RVQ5_9PLEO</name>
<dbReference type="InterPro" id="IPR007125">
    <property type="entry name" value="H2A/H2B/H3"/>
</dbReference>
<dbReference type="GO" id="GO:0003677">
    <property type="term" value="F:DNA binding"/>
    <property type="evidence" value="ECO:0007669"/>
    <property type="project" value="UniProtKB-KW"/>
</dbReference>
<dbReference type="FunFam" id="1.10.20.10:FF:000085">
    <property type="entry name" value="Histone H3.2"/>
    <property type="match status" value="1"/>
</dbReference>
<dbReference type="SMART" id="SM00428">
    <property type="entry name" value="H3"/>
    <property type="match status" value="1"/>
</dbReference>
<organism evidence="10 11">
    <name type="scientific">Didymella exigua CBS 183.55</name>
    <dbReference type="NCBI Taxonomy" id="1150837"/>
    <lineage>
        <taxon>Eukaryota</taxon>
        <taxon>Fungi</taxon>
        <taxon>Dikarya</taxon>
        <taxon>Ascomycota</taxon>
        <taxon>Pezizomycotina</taxon>
        <taxon>Dothideomycetes</taxon>
        <taxon>Pleosporomycetidae</taxon>
        <taxon>Pleosporales</taxon>
        <taxon>Pleosporineae</taxon>
        <taxon>Didymellaceae</taxon>
        <taxon>Didymella</taxon>
    </lineage>
</organism>
<evidence type="ECO:0000313" key="11">
    <source>
        <dbReference type="Proteomes" id="UP000800082"/>
    </source>
</evidence>
<feature type="domain" description="Core Histone H2A/H2B/H3" evidence="9">
    <location>
        <begin position="18"/>
        <end position="104"/>
    </location>
</feature>
<feature type="compositionally biased region" description="Basic and acidic residues" evidence="8">
    <location>
        <begin position="174"/>
        <end position="185"/>
    </location>
</feature>
<dbReference type="GeneID" id="54346309"/>
<dbReference type="PANTHER" id="PTHR11426">
    <property type="entry name" value="HISTONE H3"/>
    <property type="match status" value="1"/>
</dbReference>
<evidence type="ECO:0000256" key="5">
    <source>
        <dbReference type="ARBA" id="ARBA00023125"/>
    </source>
</evidence>
<keyword evidence="11" id="KW-1185">Reference proteome</keyword>
<protein>
    <submittedName>
        <fullName evidence="10">Histone-fold-containing protein</fullName>
    </submittedName>
</protein>